<proteinExistence type="predicted"/>
<name>A0A1L9NZU7_9RHOB</name>
<sequence>MLIERNALSKDTAQTAAKLRDKCLGCHDCAGPCRMLMELSVLPEILLGSSELHS</sequence>
<protein>
    <submittedName>
        <fullName evidence="1">Uncharacterized protein</fullName>
    </submittedName>
</protein>
<comment type="caution">
    <text evidence="1">The sequence shown here is derived from an EMBL/GenBank/DDBJ whole genome shotgun (WGS) entry which is preliminary data.</text>
</comment>
<evidence type="ECO:0000313" key="1">
    <source>
        <dbReference type="EMBL" id="OJI94742.1"/>
    </source>
</evidence>
<accession>A0A1L9NZU7</accession>
<dbReference type="STRING" id="696762.PFRI_10420"/>
<reference evidence="1 2" key="1">
    <citation type="submission" date="2016-10" db="EMBL/GenBank/DDBJ databases">
        <title>Genome sequence of Planktotalea frisia SH6-1.</title>
        <authorList>
            <person name="Poehlein A."/>
            <person name="Bakenhus I."/>
            <person name="Voget S."/>
            <person name="Brinkhoff T."/>
            <person name="Simon M."/>
        </authorList>
    </citation>
    <scope>NUCLEOTIDE SEQUENCE [LARGE SCALE GENOMIC DNA]</scope>
    <source>
        <strain evidence="1 2">SH6-1</strain>
    </source>
</reference>
<organism evidence="1 2">
    <name type="scientific">Planktotalea frisia</name>
    <dbReference type="NCBI Taxonomy" id="696762"/>
    <lineage>
        <taxon>Bacteria</taxon>
        <taxon>Pseudomonadati</taxon>
        <taxon>Pseudomonadota</taxon>
        <taxon>Alphaproteobacteria</taxon>
        <taxon>Rhodobacterales</taxon>
        <taxon>Paracoccaceae</taxon>
        <taxon>Planktotalea</taxon>
    </lineage>
</organism>
<dbReference type="AlphaFoldDB" id="A0A1L9NZU7"/>
<dbReference type="RefSeq" id="WP_211317774.1">
    <property type="nucleotide sequence ID" value="NZ_JABBAN010000152.1"/>
</dbReference>
<dbReference type="EMBL" id="MLCB01000090">
    <property type="protein sequence ID" value="OJI94742.1"/>
    <property type="molecule type" value="Genomic_DNA"/>
</dbReference>
<keyword evidence="2" id="KW-1185">Reference proteome</keyword>
<evidence type="ECO:0000313" key="2">
    <source>
        <dbReference type="Proteomes" id="UP000184514"/>
    </source>
</evidence>
<gene>
    <name evidence="1" type="ORF">PFRI_10420</name>
</gene>
<dbReference type="Proteomes" id="UP000184514">
    <property type="component" value="Unassembled WGS sequence"/>
</dbReference>